<evidence type="ECO:0000313" key="2">
    <source>
        <dbReference type="EMBL" id="KAG5930488.1"/>
    </source>
</evidence>
<feature type="chain" id="PRO_5035477495" evidence="1">
    <location>
        <begin position="18"/>
        <end position="285"/>
    </location>
</feature>
<proteinExistence type="predicted"/>
<dbReference type="Proteomes" id="UP000811619">
    <property type="component" value="Unassembled WGS sequence"/>
</dbReference>
<comment type="caution">
    <text evidence="2">The sequence shown here is derived from an EMBL/GenBank/DDBJ whole genome shotgun (WGS) entry which is preliminary data.</text>
</comment>
<dbReference type="AlphaFoldDB" id="A0A8K0JFK9"/>
<gene>
    <name evidence="2" type="ORF">E4U42_001060</name>
</gene>
<protein>
    <submittedName>
        <fullName evidence="2">Uncharacterized protein</fullName>
    </submittedName>
</protein>
<sequence length="285" mass="29163">MKSSVFVTLLGVGLASAVDCPASGQLDDQHRTGCSTTETYPDGETCQRIDGCYLLVDSFEKPIIGKPVDDSLLRRATSECPPPGNYDHQGRYSCNPAHAYPNGQKCKPVADCFFLTDADSNLILEKPTSTTPAGSAATPSCPAPGSYDSQGRYSCNPAHTYPGNQTCKTVDGCLFLVDADGKPIISATKATGAGAAQPSGTGACPAPGSYDSQGRYSCNPAHEYPNGQTCGTLFNGCYFLCGPDGQPIRATGTMVPVPTATSGATTLGSGAGGILALVAAAAALL</sequence>
<dbReference type="EMBL" id="SRPY01000013">
    <property type="protein sequence ID" value="KAG5930488.1"/>
    <property type="molecule type" value="Genomic_DNA"/>
</dbReference>
<reference evidence="2" key="1">
    <citation type="journal article" date="2020" name="bioRxiv">
        <title>Whole genome comparisons of ergot fungi reveals the divergence and evolution of species within the genus Claviceps are the result of varying mechanisms driving genome evolution and host range expansion.</title>
        <authorList>
            <person name="Wyka S.A."/>
            <person name="Mondo S.J."/>
            <person name="Liu M."/>
            <person name="Dettman J."/>
            <person name="Nalam V."/>
            <person name="Broders K.D."/>
        </authorList>
    </citation>
    <scope>NUCLEOTIDE SEQUENCE</scope>
    <source>
        <strain evidence="2">CCC 489</strain>
    </source>
</reference>
<organism evidence="2 3">
    <name type="scientific">Claviceps africana</name>
    <dbReference type="NCBI Taxonomy" id="83212"/>
    <lineage>
        <taxon>Eukaryota</taxon>
        <taxon>Fungi</taxon>
        <taxon>Dikarya</taxon>
        <taxon>Ascomycota</taxon>
        <taxon>Pezizomycotina</taxon>
        <taxon>Sordariomycetes</taxon>
        <taxon>Hypocreomycetidae</taxon>
        <taxon>Hypocreales</taxon>
        <taxon>Clavicipitaceae</taxon>
        <taxon>Claviceps</taxon>
    </lineage>
</organism>
<dbReference type="OrthoDB" id="3836772at2759"/>
<accession>A0A8K0JFK9</accession>
<name>A0A8K0JFK9_9HYPO</name>
<feature type="signal peptide" evidence="1">
    <location>
        <begin position="1"/>
        <end position="17"/>
    </location>
</feature>
<evidence type="ECO:0000313" key="3">
    <source>
        <dbReference type="Proteomes" id="UP000811619"/>
    </source>
</evidence>
<keyword evidence="3" id="KW-1185">Reference proteome</keyword>
<evidence type="ECO:0000256" key="1">
    <source>
        <dbReference type="SAM" id="SignalP"/>
    </source>
</evidence>
<keyword evidence="1" id="KW-0732">Signal</keyword>